<dbReference type="AlphaFoldDB" id="A0A3E1Y1W3"/>
<proteinExistence type="predicted"/>
<dbReference type="InterPro" id="IPR024975">
    <property type="entry name" value="NOV_C"/>
</dbReference>
<dbReference type="RefSeq" id="WP_116979044.1">
    <property type="nucleotide sequence ID" value="NZ_QPMM01000021.1"/>
</dbReference>
<comment type="caution">
    <text evidence="2">The sequence shown here is derived from an EMBL/GenBank/DDBJ whole genome shotgun (WGS) entry which is preliminary data.</text>
</comment>
<accession>A0A3E1Y1W3</accession>
<dbReference type="Pfam" id="PF13020">
    <property type="entry name" value="NOV_C"/>
    <property type="match status" value="1"/>
</dbReference>
<dbReference type="Proteomes" id="UP000260644">
    <property type="component" value="Unassembled WGS sequence"/>
</dbReference>
<protein>
    <submittedName>
        <fullName evidence="2">DUF3883 domain-containing protein</fullName>
    </submittedName>
</protein>
<dbReference type="EMBL" id="QPMM01000021">
    <property type="protein sequence ID" value="RFS18675.1"/>
    <property type="molecule type" value="Genomic_DNA"/>
</dbReference>
<evidence type="ECO:0000259" key="1">
    <source>
        <dbReference type="Pfam" id="PF13020"/>
    </source>
</evidence>
<organism evidence="2 3">
    <name type="scientific">Chitinophaga silvatica</name>
    <dbReference type="NCBI Taxonomy" id="2282649"/>
    <lineage>
        <taxon>Bacteria</taxon>
        <taxon>Pseudomonadati</taxon>
        <taxon>Bacteroidota</taxon>
        <taxon>Chitinophagia</taxon>
        <taxon>Chitinophagales</taxon>
        <taxon>Chitinophagaceae</taxon>
        <taxon>Chitinophaga</taxon>
    </lineage>
</organism>
<keyword evidence="3" id="KW-1185">Reference proteome</keyword>
<dbReference type="OrthoDB" id="7053439at2"/>
<feature type="domain" description="Protein NO VEIN C-terminal" evidence="1">
    <location>
        <begin position="156"/>
        <end position="245"/>
    </location>
</feature>
<reference evidence="2 3" key="1">
    <citation type="submission" date="2018-07" db="EMBL/GenBank/DDBJ databases">
        <title>Chitinophaga K2CV101002-2 sp. nov., isolated from a monsoon evergreen broad-leaved forest soil.</title>
        <authorList>
            <person name="Lv Y."/>
        </authorList>
    </citation>
    <scope>NUCLEOTIDE SEQUENCE [LARGE SCALE GENOMIC DNA]</scope>
    <source>
        <strain evidence="2 3">GDMCC 1.1288</strain>
    </source>
</reference>
<gene>
    <name evidence="2" type="ORF">DVR12_27410</name>
</gene>
<name>A0A3E1Y1W3_9BACT</name>
<evidence type="ECO:0000313" key="3">
    <source>
        <dbReference type="Proteomes" id="UP000260644"/>
    </source>
</evidence>
<evidence type="ECO:0000313" key="2">
    <source>
        <dbReference type="EMBL" id="RFS18675.1"/>
    </source>
</evidence>
<sequence>MFSVSLLYSVHDFLNLIPEAGMTPSSFKTHFQTFKYSTADKILDVSFKCGWSKLSKDGVIILSSRGKEISIVDYKSALRFQLEDLILNFNPVWGSLLLKGRTEAKNFLPPDVAQCFKDSGLFDQLNDEIILFWDKLALAYRNYSQKKMTEIGRAGEKLSFNYEWERTGVKPIWQAVESNLSGFDILSVTDKVSNRKLQIEVKATTSEISYAKLHLTRNEWNTAENSANFIFHLWHLGEDNKLYKIKVEKMAIHIPGNNGDGNWENVEIPFKVLL</sequence>